<dbReference type="OrthoDB" id="202667at2157"/>
<evidence type="ECO:0008006" key="3">
    <source>
        <dbReference type="Google" id="ProtNLM"/>
    </source>
</evidence>
<evidence type="ECO:0000313" key="2">
    <source>
        <dbReference type="Proteomes" id="UP000509750"/>
    </source>
</evidence>
<keyword evidence="1" id="KW-0614">Plasmid</keyword>
<dbReference type="RefSeq" id="WP_179171162.1">
    <property type="nucleotide sequence ID" value="NZ_CP058530.1"/>
</dbReference>
<dbReference type="EMBL" id="CP058530">
    <property type="protein sequence ID" value="QLG29588.1"/>
    <property type="molecule type" value="Genomic_DNA"/>
</dbReference>
<dbReference type="InterPro" id="IPR012334">
    <property type="entry name" value="Pectin_lyas_fold"/>
</dbReference>
<keyword evidence="2" id="KW-1185">Reference proteome</keyword>
<dbReference type="InterPro" id="IPR011050">
    <property type="entry name" value="Pectin_lyase_fold/virulence"/>
</dbReference>
<dbReference type="PROSITE" id="PS51257">
    <property type="entry name" value="PROKAR_LIPOPROTEIN"/>
    <property type="match status" value="1"/>
</dbReference>
<dbReference type="AlphaFoldDB" id="A0A7D5GH22"/>
<geneLocation type="plasmid" evidence="1 2">
    <name>unnamed1</name>
</geneLocation>
<protein>
    <recommendedName>
        <fullName evidence="3">Right handed beta helix region</fullName>
    </recommendedName>
</protein>
<dbReference type="SUPFAM" id="SSF51126">
    <property type="entry name" value="Pectin lyase-like"/>
    <property type="match status" value="1"/>
</dbReference>
<sequence length="450" mass="48284">MRRRTLLATAAAATAGLAGCGGRSLDPWDEPTPADQPDLEAVADAWGFGEIRNLGEHGADPFGTEPLGPVLDDAAANNRMLYLPPGRYRMEEQWSFTEFSLFGLVADGATIVPPQGFDDELFTLGTPGTASRLLVDGLEFDFRAKRTGGRPIVARVDHELNLRNVTVRGRQDVDTDTVRVDVTSPDGVGRVERLHLPDGAVVKWPITGCEVGDDTRGDISFVDCRIEGFSDNGLYADPPEGRVRVLGGYYANNEVASVRVNADAGSLVRGVHVRCDEARNGFRNMRGIRLRGGKGILVEDCLVELLDVSFSDGAVTFSSELESATLRNTRIRVDADGVNAIRIKEPTGGLLRMGESFTVENVVITGAAATGAAIQASRRDNCVFEGLCVHQPGRERSGVDADRVNGTIRDAHLAVTSKPYRFRDSDIETVDVSVRQLGGGGSQSPTGECG</sequence>
<reference evidence="1 2" key="1">
    <citation type="submission" date="2020-07" db="EMBL/GenBank/DDBJ databases">
        <title>Gai3-2, isolated from salt lake.</title>
        <authorList>
            <person name="Cui H."/>
            <person name="Shi X."/>
        </authorList>
    </citation>
    <scope>NUCLEOTIDE SEQUENCE [LARGE SCALE GENOMIC DNA]</scope>
    <source>
        <strain evidence="1 2">Gai3-2</strain>
        <plasmid evidence="1 2">unnamed1</plasmid>
    </source>
</reference>
<dbReference type="Proteomes" id="UP000509750">
    <property type="component" value="Plasmid unnamed1"/>
</dbReference>
<gene>
    <name evidence="1" type="ORF">HUG10_18430</name>
</gene>
<dbReference type="KEGG" id="halg:HUG10_18430"/>
<dbReference type="GeneID" id="56030853"/>
<dbReference type="Gene3D" id="2.160.20.10">
    <property type="entry name" value="Single-stranded right-handed beta-helix, Pectin lyase-like"/>
    <property type="match status" value="1"/>
</dbReference>
<accession>A0A7D5GH22</accession>
<name>A0A7D5GH22_9EURY</name>
<organism evidence="1 2">
    <name type="scientific">Halorarum halophilum</name>
    <dbReference type="NCBI Taxonomy" id="2743090"/>
    <lineage>
        <taxon>Archaea</taxon>
        <taxon>Methanobacteriati</taxon>
        <taxon>Methanobacteriota</taxon>
        <taxon>Stenosarchaea group</taxon>
        <taxon>Halobacteria</taxon>
        <taxon>Halobacteriales</taxon>
        <taxon>Haloferacaceae</taxon>
        <taxon>Halorarum</taxon>
    </lineage>
</organism>
<evidence type="ECO:0000313" key="1">
    <source>
        <dbReference type="EMBL" id="QLG29588.1"/>
    </source>
</evidence>
<proteinExistence type="predicted"/>